<feature type="region of interest" description="Disordered" evidence="1">
    <location>
        <begin position="109"/>
        <end position="137"/>
    </location>
</feature>
<sequence>MASVLGTSRGSGGLSSQLRCKSKRRRRRRSKRKGKDLVVGAERLLLTLLSLPRSSGLWALPVSSGFPLGYGGMSAQGTVLGSSDSFVSGGMGGRGGAAFASPRGTVNRAAGSGKRCLGAGEEEEGTEEGAVPSPGGWFAPWSLQAISPASDPLGGNLAHGAKGNAHLSQHP</sequence>
<evidence type="ECO:0000313" key="3">
    <source>
        <dbReference type="Proteomes" id="UP000664940"/>
    </source>
</evidence>
<dbReference type="EMBL" id="JABVXQ010000001">
    <property type="protein sequence ID" value="KAF6128568.1"/>
    <property type="molecule type" value="Genomic_DNA"/>
</dbReference>
<organism evidence="2 3">
    <name type="scientific">Phyllostomus discolor</name>
    <name type="common">pale spear-nosed bat</name>
    <dbReference type="NCBI Taxonomy" id="89673"/>
    <lineage>
        <taxon>Eukaryota</taxon>
        <taxon>Metazoa</taxon>
        <taxon>Chordata</taxon>
        <taxon>Craniata</taxon>
        <taxon>Vertebrata</taxon>
        <taxon>Euteleostomi</taxon>
        <taxon>Mammalia</taxon>
        <taxon>Eutheria</taxon>
        <taxon>Laurasiatheria</taxon>
        <taxon>Chiroptera</taxon>
        <taxon>Yangochiroptera</taxon>
        <taxon>Phyllostomidae</taxon>
        <taxon>Phyllostominae</taxon>
        <taxon>Phyllostomus</taxon>
    </lineage>
</organism>
<evidence type="ECO:0000256" key="1">
    <source>
        <dbReference type="SAM" id="MobiDB-lite"/>
    </source>
</evidence>
<reference evidence="2 3" key="1">
    <citation type="journal article" date="2020" name="Nature">
        <title>Six reference-quality genomes reveal evolution of bat adaptations.</title>
        <authorList>
            <person name="Jebb D."/>
            <person name="Huang Z."/>
            <person name="Pippel M."/>
            <person name="Hughes G.M."/>
            <person name="Lavrichenko K."/>
            <person name="Devanna P."/>
            <person name="Winkler S."/>
            <person name="Jermiin L.S."/>
            <person name="Skirmuntt E.C."/>
            <person name="Katzourakis A."/>
            <person name="Burkitt-Gray L."/>
            <person name="Ray D.A."/>
            <person name="Sullivan K.A.M."/>
            <person name="Roscito J.G."/>
            <person name="Kirilenko B.M."/>
            <person name="Davalos L.M."/>
            <person name="Corthals A.P."/>
            <person name="Power M.L."/>
            <person name="Jones G."/>
            <person name="Ransome R.D."/>
            <person name="Dechmann D.K.N."/>
            <person name="Locatelli A.G."/>
            <person name="Puechmaille S.J."/>
            <person name="Fedrigo O."/>
            <person name="Jarvis E.D."/>
            <person name="Hiller M."/>
            <person name="Vernes S.C."/>
            <person name="Myers E.W."/>
            <person name="Teeling E.C."/>
        </authorList>
    </citation>
    <scope>NUCLEOTIDE SEQUENCE [LARGE SCALE GENOMIC DNA]</scope>
    <source>
        <strain evidence="2">Bat1K_MPI-CBG_1</strain>
    </source>
</reference>
<comment type="caution">
    <text evidence="2">The sequence shown here is derived from an EMBL/GenBank/DDBJ whole genome shotgun (WGS) entry which is preliminary data.</text>
</comment>
<name>A0A834B954_9CHIR</name>
<feature type="region of interest" description="Disordered" evidence="1">
    <location>
        <begin position="149"/>
        <end position="171"/>
    </location>
</feature>
<accession>A0A834B954</accession>
<feature type="compositionally biased region" description="Basic residues" evidence="1">
    <location>
        <begin position="20"/>
        <end position="34"/>
    </location>
</feature>
<dbReference type="AlphaFoldDB" id="A0A834B954"/>
<protein>
    <submittedName>
        <fullName evidence="2">Uncharacterized protein</fullName>
    </submittedName>
</protein>
<evidence type="ECO:0000313" key="2">
    <source>
        <dbReference type="EMBL" id="KAF6128568.1"/>
    </source>
</evidence>
<feature type="compositionally biased region" description="Low complexity" evidence="1">
    <location>
        <begin position="1"/>
        <end position="18"/>
    </location>
</feature>
<feature type="region of interest" description="Disordered" evidence="1">
    <location>
        <begin position="1"/>
        <end position="34"/>
    </location>
</feature>
<gene>
    <name evidence="2" type="ORF">HJG60_000325</name>
</gene>
<dbReference type="Proteomes" id="UP000664940">
    <property type="component" value="Unassembled WGS sequence"/>
</dbReference>
<proteinExistence type="predicted"/>